<reference evidence="2" key="1">
    <citation type="submission" date="2024-07" db="EMBL/GenBank/DDBJ databases">
        <authorList>
            <person name="Yu S.T."/>
        </authorList>
    </citation>
    <scope>NUCLEOTIDE SEQUENCE</scope>
    <source>
        <strain evidence="2">R21</strain>
    </source>
</reference>
<organism evidence="2">
    <name type="scientific">Streptomyces sp. R21</name>
    <dbReference type="NCBI Taxonomy" id="3238627"/>
    <lineage>
        <taxon>Bacteria</taxon>
        <taxon>Bacillati</taxon>
        <taxon>Actinomycetota</taxon>
        <taxon>Actinomycetes</taxon>
        <taxon>Kitasatosporales</taxon>
        <taxon>Streptomycetaceae</taxon>
        <taxon>Streptomyces</taxon>
    </lineage>
</organism>
<dbReference type="Pfam" id="PF19998">
    <property type="entry name" value="fvmX1"/>
    <property type="match status" value="1"/>
</dbReference>
<feature type="domain" description="FtsH ternary system" evidence="1">
    <location>
        <begin position="21"/>
        <end position="317"/>
    </location>
</feature>
<dbReference type="AlphaFoldDB" id="A0AB39P4Q5"/>
<proteinExistence type="predicted"/>
<sequence>MNAETTALRVLAWAAEPKGQPPQGPLWDVTALRDPAEPVRTALAELARTTAARLGAGRPPLGEQDPGVGLGALLLAAALGGRGQQDPARRLAEAAEQRFPTPNTPKKARWYDVLARHAVVAPAVVALPMPSDARSRHASAPAVGDAQLLGAPHEEPEPLTDTLLRCSPLTAVLHRPCRSRIRAGATAAERGTATLLLRHPRGRELLITGLCRWSPDPAVLTWRAELLTLLDEHDPELILDVCTAARLRHGDHWNEQLRRAARDLMLEGPADGSALATARFWAPLATKQRNGTDLARVRPLLAGHEQALRLVHTYGLTRAGAR</sequence>
<dbReference type="RefSeq" id="WP_369232438.1">
    <property type="nucleotide sequence ID" value="NZ_CP163435.1"/>
</dbReference>
<evidence type="ECO:0000313" key="2">
    <source>
        <dbReference type="EMBL" id="XDQ25151.1"/>
    </source>
</evidence>
<accession>A0AB39P4Q5</accession>
<dbReference type="EMBL" id="CP163435">
    <property type="protein sequence ID" value="XDQ25151.1"/>
    <property type="molecule type" value="Genomic_DNA"/>
</dbReference>
<gene>
    <name evidence="2" type="ORF">AB5J56_10860</name>
</gene>
<evidence type="ECO:0000259" key="1">
    <source>
        <dbReference type="Pfam" id="PF19998"/>
    </source>
</evidence>
<protein>
    <recommendedName>
        <fullName evidence="1">FtsH ternary system domain-containing protein</fullName>
    </recommendedName>
</protein>
<dbReference type="InterPro" id="IPR045480">
    <property type="entry name" value="fvmX1"/>
</dbReference>
<name>A0AB39P4Q5_9ACTN</name>